<evidence type="ECO:0000256" key="1">
    <source>
        <dbReference type="SAM" id="SignalP"/>
    </source>
</evidence>
<dbReference type="STRING" id="1120976.SAMN03080606_01827"/>
<evidence type="ECO:0000313" key="2">
    <source>
        <dbReference type="EMBL" id="SCY56380.1"/>
    </source>
</evidence>
<gene>
    <name evidence="2" type="ORF">SAMN03080606_01827</name>
</gene>
<dbReference type="RefSeq" id="WP_091542583.1">
    <property type="nucleotide sequence ID" value="NZ_FMUS01000010.1"/>
</dbReference>
<dbReference type="OrthoDB" id="2517683at2"/>
<sequence length="228" mass="26457">MKKIIYLVISFLTLTLFFTSCSSSNDSNLLSLNEFIESEDNIPDITILSPVTLSNNDMFPINGQHQYLRLKMVKGIYYEDWSPGAHVGPQWEGYYTIELTDEYGNSIAETDLSRIYKESLLFNAPFEIQFDDYNNDGNMDFTIGQYTTSNGRDYKLFTLRADGKVEELIIKDYSSLFISTTTGYYSTKLTIIENGSFKIEYYDNSQEKYFEDVFKWDGNKFIKADRNN</sequence>
<name>A0A1G5GZ20_9FIRM</name>
<reference evidence="2 3" key="1">
    <citation type="submission" date="2016-10" db="EMBL/GenBank/DDBJ databases">
        <authorList>
            <person name="de Groot N.N."/>
        </authorList>
    </citation>
    <scope>NUCLEOTIDE SEQUENCE [LARGE SCALE GENOMIC DNA]</scope>
    <source>
        <strain evidence="2 3">DSM 18978</strain>
    </source>
</reference>
<feature type="signal peptide" evidence="1">
    <location>
        <begin position="1"/>
        <end position="22"/>
    </location>
</feature>
<evidence type="ECO:0008006" key="4">
    <source>
        <dbReference type="Google" id="ProtNLM"/>
    </source>
</evidence>
<protein>
    <recommendedName>
        <fullName evidence="4">Lipoprotein</fullName>
    </recommendedName>
</protein>
<dbReference type="EMBL" id="FMUS01000010">
    <property type="protein sequence ID" value="SCY56380.1"/>
    <property type="molecule type" value="Genomic_DNA"/>
</dbReference>
<organism evidence="2 3">
    <name type="scientific">Alkaliphilus peptidifermentans DSM 18978</name>
    <dbReference type="NCBI Taxonomy" id="1120976"/>
    <lineage>
        <taxon>Bacteria</taxon>
        <taxon>Bacillati</taxon>
        <taxon>Bacillota</taxon>
        <taxon>Clostridia</taxon>
        <taxon>Peptostreptococcales</taxon>
        <taxon>Natronincolaceae</taxon>
        <taxon>Alkaliphilus</taxon>
    </lineage>
</organism>
<evidence type="ECO:0000313" key="3">
    <source>
        <dbReference type="Proteomes" id="UP000198636"/>
    </source>
</evidence>
<keyword evidence="3" id="KW-1185">Reference proteome</keyword>
<proteinExistence type="predicted"/>
<dbReference type="Proteomes" id="UP000198636">
    <property type="component" value="Unassembled WGS sequence"/>
</dbReference>
<keyword evidence="1" id="KW-0732">Signal</keyword>
<dbReference type="PROSITE" id="PS51257">
    <property type="entry name" value="PROKAR_LIPOPROTEIN"/>
    <property type="match status" value="1"/>
</dbReference>
<dbReference type="AlphaFoldDB" id="A0A1G5GZ20"/>
<feature type="chain" id="PRO_5038595506" description="Lipoprotein" evidence="1">
    <location>
        <begin position="23"/>
        <end position="228"/>
    </location>
</feature>
<accession>A0A1G5GZ20</accession>